<organism evidence="1">
    <name type="scientific">uncultured delta proteobacterium</name>
    <dbReference type="NCBI Taxonomy" id="34034"/>
    <lineage>
        <taxon>Bacteria</taxon>
        <taxon>Deltaproteobacteria</taxon>
        <taxon>environmental samples</taxon>
    </lineage>
</organism>
<dbReference type="InterPro" id="IPR035225">
    <property type="entry name" value="DUF5338"/>
</dbReference>
<dbReference type="EMBL" id="FLUQ01000001">
    <property type="protein sequence ID" value="SBV93035.1"/>
    <property type="molecule type" value="Genomic_DNA"/>
</dbReference>
<reference evidence="1" key="1">
    <citation type="submission" date="2016-04" db="EMBL/GenBank/DDBJ databases">
        <authorList>
            <person name="Evans L.H."/>
            <person name="Alamgir A."/>
            <person name="Owens N."/>
            <person name="Weber N.D."/>
            <person name="Virtaneva K."/>
            <person name="Barbian K."/>
            <person name="Babar A."/>
            <person name="Rosenke K."/>
        </authorList>
    </citation>
    <scope>NUCLEOTIDE SEQUENCE</scope>
    <source>
        <strain evidence="1">86</strain>
    </source>
</reference>
<dbReference type="Pfam" id="PF17273">
    <property type="entry name" value="DUF5338"/>
    <property type="match status" value="1"/>
</dbReference>
<dbReference type="AlphaFoldDB" id="A0A212J1H6"/>
<sequence length="103" mass="12060">MENAKKQRIAKHDGRVQFLAHREVISEKLALGYNNRKIHECLVQEYDATMSYHTFCFWMRHFNQQQQPEKAAIKNTTVLPVITTGAPQGKFMRPENVDPKNLF</sequence>
<proteinExistence type="predicted"/>
<evidence type="ECO:0000313" key="1">
    <source>
        <dbReference type="EMBL" id="SBV93035.1"/>
    </source>
</evidence>
<accession>A0A212J1H6</accession>
<name>A0A212J1H6_9DELT</name>
<protein>
    <submittedName>
        <fullName evidence="1">Uncharacterized protein</fullName>
    </submittedName>
</protein>
<gene>
    <name evidence="1" type="ORF">KL86DPRO_10463</name>
</gene>